<dbReference type="InterPro" id="IPR012944">
    <property type="entry name" value="SusD_RagB_dom"/>
</dbReference>
<keyword evidence="4" id="KW-0472">Membrane</keyword>
<evidence type="ECO:0000259" key="7">
    <source>
        <dbReference type="Pfam" id="PF07980"/>
    </source>
</evidence>
<keyword evidence="3 6" id="KW-0732">Signal</keyword>
<keyword evidence="5" id="KW-0998">Cell outer membrane</keyword>
<dbReference type="Gene3D" id="1.25.40.390">
    <property type="match status" value="1"/>
</dbReference>
<organism evidence="9 10">
    <name type="scientific">Xylanibacter caecicola</name>
    <dbReference type="NCBI Taxonomy" id="2736294"/>
    <lineage>
        <taxon>Bacteria</taxon>
        <taxon>Pseudomonadati</taxon>
        <taxon>Bacteroidota</taxon>
        <taxon>Bacteroidia</taxon>
        <taxon>Bacteroidales</taxon>
        <taxon>Prevotellaceae</taxon>
        <taxon>Xylanibacter</taxon>
    </lineage>
</organism>
<protein>
    <submittedName>
        <fullName evidence="9">RagB/SusD family nutrient uptake outer membrane protein</fullName>
    </submittedName>
</protein>
<evidence type="ECO:0000256" key="4">
    <source>
        <dbReference type="ARBA" id="ARBA00023136"/>
    </source>
</evidence>
<dbReference type="EMBL" id="JABKKJ010000025">
    <property type="protein sequence ID" value="NPE26034.1"/>
    <property type="molecule type" value="Genomic_DNA"/>
</dbReference>
<feature type="chain" id="PRO_5045421965" evidence="6">
    <location>
        <begin position="23"/>
        <end position="679"/>
    </location>
</feature>
<keyword evidence="10" id="KW-1185">Reference proteome</keyword>
<dbReference type="PROSITE" id="PS51257">
    <property type="entry name" value="PROKAR_LIPOPROTEIN"/>
    <property type="match status" value="1"/>
</dbReference>
<feature type="domain" description="SusD-like N-terminal" evidence="8">
    <location>
        <begin position="98"/>
        <end position="219"/>
    </location>
</feature>
<comment type="similarity">
    <text evidence="2">Belongs to the SusD family.</text>
</comment>
<dbReference type="InterPro" id="IPR011990">
    <property type="entry name" value="TPR-like_helical_dom_sf"/>
</dbReference>
<dbReference type="InterPro" id="IPR033985">
    <property type="entry name" value="SusD-like_N"/>
</dbReference>
<name>A0ABX2B3F4_9BACT</name>
<evidence type="ECO:0000259" key="8">
    <source>
        <dbReference type="Pfam" id="PF14322"/>
    </source>
</evidence>
<evidence type="ECO:0000256" key="1">
    <source>
        <dbReference type="ARBA" id="ARBA00004442"/>
    </source>
</evidence>
<reference evidence="9 10" key="1">
    <citation type="submission" date="2020-05" db="EMBL/GenBank/DDBJ databases">
        <title>Distinct polysaccharide utilization as determinants for interspecies competition between intestinal Prevotella spp.</title>
        <authorList>
            <person name="Galvez E.J.C."/>
            <person name="Iljazovic A."/>
            <person name="Strowig T."/>
        </authorList>
    </citation>
    <scope>NUCLEOTIDE SEQUENCE [LARGE SCALE GENOMIC DNA]</scope>
    <source>
        <strain evidence="9 10">PCHR</strain>
    </source>
</reference>
<feature type="signal peptide" evidence="6">
    <location>
        <begin position="1"/>
        <end position="22"/>
    </location>
</feature>
<comment type="caution">
    <text evidence="9">The sequence shown here is derived from an EMBL/GenBank/DDBJ whole genome shotgun (WGS) entry which is preliminary data.</text>
</comment>
<evidence type="ECO:0000256" key="3">
    <source>
        <dbReference type="ARBA" id="ARBA00022729"/>
    </source>
</evidence>
<dbReference type="SUPFAM" id="SSF48452">
    <property type="entry name" value="TPR-like"/>
    <property type="match status" value="1"/>
</dbReference>
<dbReference type="Proteomes" id="UP000820977">
    <property type="component" value="Unassembled WGS sequence"/>
</dbReference>
<dbReference type="RefSeq" id="WP_172345503.1">
    <property type="nucleotide sequence ID" value="NZ_CASYYZ010000093.1"/>
</dbReference>
<accession>A0ABX2B3F4</accession>
<evidence type="ECO:0000256" key="5">
    <source>
        <dbReference type="ARBA" id="ARBA00023237"/>
    </source>
</evidence>
<evidence type="ECO:0000313" key="9">
    <source>
        <dbReference type="EMBL" id="NPE26034.1"/>
    </source>
</evidence>
<comment type="subcellular location">
    <subcellularLocation>
        <location evidence="1">Cell outer membrane</location>
    </subcellularLocation>
</comment>
<sequence length="679" mass="76132">MNKNIFKPVLALCAAAVMGACSLDEYDPLGTDTSASLTEYEKWYGMQTKCYEPIYSQLYTVVDFMSVAEAGTDLWLTAKNSDNTKELFYYESLVPFANKYWDKAFIQAYTALGTCATVIKNGEKMEQTDAVKTLYAEARFLRGFYHLLLTTYYGPITLVNHSVEDGADLNPKRNTLTEIYTSVINDLEFAMNNLGTTPYNNNRARATKKSALGFLCRAYVQAAGQGLTAPDGTSYWDKAANLAADFVADTEAGGSKYGGYLYDDISDLWASNNNRTNKEALFVAAGADASMDTETWNNANAGKSKLFTLFYWNQTLCSDISKITSDKQNYFYGRTNAGVFAPSKYLLDLYTPSWDKRWENTFQTSFGGFSMQQPEWLPYSSQSIKLSPKVAKLYGISLSMANKYIYPYADCAALPSTSGGNQYVASVWPKGETSGDVSKLQKPKNVYVMDYPVAEDENRIFLYLSKEKMTAEDKVNRIYACVDIDDLFDETGAYLSTNVGNAWAGKYGQTNPLYQAYPCLNKFQWNYEGVFYGSNLQIKNGDVYIMRAAEIYLIAAEAYQKLGNGGKAAEYINKLRARAARPGVTAETYKLSNATEEDILDEFARELCGEHQRWALLQRHQAFRTQLPKGNKRAAATYRDIHKWRPISQTFLQQIDNAEEYGDNGYGTTAKSGLEGFEQ</sequence>
<evidence type="ECO:0000256" key="2">
    <source>
        <dbReference type="ARBA" id="ARBA00006275"/>
    </source>
</evidence>
<evidence type="ECO:0000313" key="10">
    <source>
        <dbReference type="Proteomes" id="UP000820977"/>
    </source>
</evidence>
<gene>
    <name evidence="9" type="ORF">HPS54_11025</name>
</gene>
<evidence type="ECO:0000256" key="6">
    <source>
        <dbReference type="SAM" id="SignalP"/>
    </source>
</evidence>
<proteinExistence type="inferred from homology"/>
<dbReference type="Pfam" id="PF07980">
    <property type="entry name" value="SusD_RagB"/>
    <property type="match status" value="1"/>
</dbReference>
<dbReference type="Pfam" id="PF14322">
    <property type="entry name" value="SusD-like_3"/>
    <property type="match status" value="1"/>
</dbReference>
<feature type="domain" description="RagB/SusD" evidence="7">
    <location>
        <begin position="517"/>
        <end position="631"/>
    </location>
</feature>